<feature type="coiled-coil region" evidence="1">
    <location>
        <begin position="48"/>
        <end position="82"/>
    </location>
</feature>
<evidence type="ECO:0000313" key="4">
    <source>
        <dbReference type="Proteomes" id="UP001501565"/>
    </source>
</evidence>
<evidence type="ECO:0000256" key="1">
    <source>
        <dbReference type="SAM" id="Coils"/>
    </source>
</evidence>
<evidence type="ECO:0000313" key="3">
    <source>
        <dbReference type="EMBL" id="GAA3929371.1"/>
    </source>
</evidence>
<protein>
    <submittedName>
        <fullName evidence="3">Uncharacterized protein</fullName>
    </submittedName>
</protein>
<dbReference type="Proteomes" id="UP001501565">
    <property type="component" value="Unassembled WGS sequence"/>
</dbReference>
<keyword evidence="2" id="KW-0812">Transmembrane</keyword>
<keyword evidence="2" id="KW-1133">Transmembrane helix</keyword>
<accession>A0ABP7MSH9</accession>
<keyword evidence="4" id="KW-1185">Reference proteome</keyword>
<dbReference type="RefSeq" id="WP_344799111.1">
    <property type="nucleotide sequence ID" value="NZ_BAABBN010000007.1"/>
</dbReference>
<sequence>MRINQRINFYSDDFKPPVIVLSALQMAQYTVAMLVLLLIISGVIYYPIISADAKLESLNQTLAAKKNELAEAKRKYPKILKNQTLAEQLNSLRMENANKLKLLDYLQSDSLKEAQNFSKVLNDLSDFDHQNVWLTRVDLLNEGRSIRLSGLVSKADVLPGYIDGLKKADSFNGRAFNIFDLESDAENSSYLHFVLSTERARGKDEG</sequence>
<feature type="transmembrane region" description="Helical" evidence="2">
    <location>
        <begin position="26"/>
        <end position="48"/>
    </location>
</feature>
<organism evidence="3 4">
    <name type="scientific">Litoribacillus peritrichatus</name>
    <dbReference type="NCBI Taxonomy" id="718191"/>
    <lineage>
        <taxon>Bacteria</taxon>
        <taxon>Pseudomonadati</taxon>
        <taxon>Pseudomonadota</taxon>
        <taxon>Gammaproteobacteria</taxon>
        <taxon>Oceanospirillales</taxon>
        <taxon>Oceanospirillaceae</taxon>
        <taxon>Litoribacillus</taxon>
    </lineage>
</organism>
<evidence type="ECO:0000256" key="2">
    <source>
        <dbReference type="SAM" id="Phobius"/>
    </source>
</evidence>
<keyword evidence="2" id="KW-0472">Membrane</keyword>
<name>A0ABP7MSH9_9GAMM</name>
<gene>
    <name evidence="3" type="ORF">GCM10022277_27380</name>
</gene>
<proteinExistence type="predicted"/>
<keyword evidence="1" id="KW-0175">Coiled coil</keyword>
<comment type="caution">
    <text evidence="3">The sequence shown here is derived from an EMBL/GenBank/DDBJ whole genome shotgun (WGS) entry which is preliminary data.</text>
</comment>
<dbReference type="EMBL" id="BAABBN010000007">
    <property type="protein sequence ID" value="GAA3929371.1"/>
    <property type="molecule type" value="Genomic_DNA"/>
</dbReference>
<reference evidence="4" key="1">
    <citation type="journal article" date="2019" name="Int. J. Syst. Evol. Microbiol.">
        <title>The Global Catalogue of Microorganisms (GCM) 10K type strain sequencing project: providing services to taxonomists for standard genome sequencing and annotation.</title>
        <authorList>
            <consortium name="The Broad Institute Genomics Platform"/>
            <consortium name="The Broad Institute Genome Sequencing Center for Infectious Disease"/>
            <person name="Wu L."/>
            <person name="Ma J."/>
        </authorList>
    </citation>
    <scope>NUCLEOTIDE SEQUENCE [LARGE SCALE GENOMIC DNA]</scope>
    <source>
        <strain evidence="4">JCM 17551</strain>
    </source>
</reference>